<evidence type="ECO:0000313" key="11">
    <source>
        <dbReference type="Proteomes" id="UP000028524"/>
    </source>
</evidence>
<feature type="transmembrane region" description="Helical" evidence="8">
    <location>
        <begin position="589"/>
        <end position="610"/>
    </location>
</feature>
<feature type="transmembrane region" description="Helical" evidence="8">
    <location>
        <begin position="875"/>
        <end position="892"/>
    </location>
</feature>
<feature type="transmembrane region" description="Helical" evidence="8">
    <location>
        <begin position="424"/>
        <end position="444"/>
    </location>
</feature>
<evidence type="ECO:0000256" key="7">
    <source>
        <dbReference type="ARBA" id="ARBA00023180"/>
    </source>
</evidence>
<evidence type="ECO:0000313" key="10">
    <source>
        <dbReference type="EMBL" id="KFA60339.1"/>
    </source>
</evidence>
<comment type="subcellular location">
    <subcellularLocation>
        <location evidence="1">Membrane</location>
        <topology evidence="1">Multi-pass membrane protein</topology>
    </subcellularLocation>
</comment>
<feature type="transmembrane region" description="Helical" evidence="8">
    <location>
        <begin position="390"/>
        <end position="412"/>
    </location>
</feature>
<dbReference type="OMA" id="PIYIFIR"/>
<feature type="transmembrane region" description="Helical" evidence="8">
    <location>
        <begin position="565"/>
        <end position="583"/>
    </location>
</feature>
<dbReference type="PANTHER" id="PTHR13533">
    <property type="entry name" value="N-ACETYLNEURAMINATE 9-O-ACETYLTRANSFERASE"/>
    <property type="match status" value="1"/>
</dbReference>
<comment type="similarity">
    <text evidence="2">Belongs to the PC-esterase family. CASD1 subfamily.</text>
</comment>
<gene>
    <name evidence="10" type="ORF">S40285_06046</name>
</gene>
<feature type="non-terminal residue" evidence="10">
    <location>
        <position position="1"/>
    </location>
</feature>
<keyword evidence="7" id="KW-0325">Glycoprotein</keyword>
<keyword evidence="11" id="KW-1185">Reference proteome</keyword>
<feature type="transmembrane region" description="Helical" evidence="8">
    <location>
        <begin position="26"/>
        <end position="44"/>
    </location>
</feature>
<dbReference type="InParanoid" id="A0A084Q8Q4"/>
<evidence type="ECO:0000256" key="2">
    <source>
        <dbReference type="ARBA" id="ARBA00010666"/>
    </source>
</evidence>
<accession>A0A084Q8Q4</accession>
<dbReference type="PANTHER" id="PTHR13533:SF1">
    <property type="entry name" value="N-ACETYLNEURAMINATE 9-O-ACETYLTRANSFERASE"/>
    <property type="match status" value="1"/>
</dbReference>
<dbReference type="Pfam" id="PF07779">
    <property type="entry name" value="Cas1_AcylT"/>
    <property type="match status" value="1"/>
</dbReference>
<keyword evidence="5 8" id="KW-1133">Transmembrane helix</keyword>
<reference evidence="10 11" key="1">
    <citation type="journal article" date="2014" name="BMC Genomics">
        <title>Comparative genome sequencing reveals chemotype-specific gene clusters in the toxigenic black mold Stachybotrys.</title>
        <authorList>
            <person name="Semeiks J."/>
            <person name="Borek D."/>
            <person name="Otwinowski Z."/>
            <person name="Grishin N.V."/>
        </authorList>
    </citation>
    <scope>NUCLEOTIDE SEQUENCE [LARGE SCALE GENOMIC DNA]</scope>
    <source>
        <strain evidence="10 11">IBT 40285</strain>
    </source>
</reference>
<keyword evidence="3" id="KW-0808">Transferase</keyword>
<evidence type="ECO:0000256" key="6">
    <source>
        <dbReference type="ARBA" id="ARBA00023136"/>
    </source>
</evidence>
<feature type="transmembrane region" description="Helical" evidence="8">
    <location>
        <begin position="622"/>
        <end position="645"/>
    </location>
</feature>
<feature type="transmembrane region" description="Helical" evidence="8">
    <location>
        <begin position="456"/>
        <end position="476"/>
    </location>
</feature>
<dbReference type="HOGENOM" id="CLU_008003_0_1_1"/>
<dbReference type="OrthoDB" id="1932925at2759"/>
<feature type="transmembrane region" description="Helical" evidence="8">
    <location>
        <begin position="723"/>
        <end position="739"/>
    </location>
</feature>
<keyword evidence="4 8" id="KW-0812">Transmembrane</keyword>
<organism evidence="10 11">
    <name type="scientific">Stachybotrys chlorohalonatus (strain IBT 40285)</name>
    <dbReference type="NCBI Taxonomy" id="1283841"/>
    <lineage>
        <taxon>Eukaryota</taxon>
        <taxon>Fungi</taxon>
        <taxon>Dikarya</taxon>
        <taxon>Ascomycota</taxon>
        <taxon>Pezizomycotina</taxon>
        <taxon>Sordariomycetes</taxon>
        <taxon>Hypocreomycetidae</taxon>
        <taxon>Hypocreales</taxon>
        <taxon>Stachybotryaceae</taxon>
        <taxon>Stachybotrys</taxon>
    </lineage>
</organism>
<dbReference type="Proteomes" id="UP000028524">
    <property type="component" value="Unassembled WGS sequence"/>
</dbReference>
<evidence type="ECO:0000256" key="4">
    <source>
        <dbReference type="ARBA" id="ARBA00022692"/>
    </source>
</evidence>
<dbReference type="GO" id="GO:0005794">
    <property type="term" value="C:Golgi apparatus"/>
    <property type="evidence" value="ECO:0007669"/>
    <property type="project" value="UniProtKB-ARBA"/>
</dbReference>
<name>A0A084Q8Q4_STAC4</name>
<evidence type="ECO:0000256" key="5">
    <source>
        <dbReference type="ARBA" id="ARBA00022989"/>
    </source>
</evidence>
<sequence>SPPHLSRSIYPIFRHKTRLPNLPTSIALLLFAAWLLSSPYSPCLQSRRSMGFDRGIMASPPLTRAMPICFTIFVLSALLLNALRSPQDPYRCDALSNDGNWFNGNGVPYTDWEPAGCMVRKYTRADIHRCVDGRPMIFSGDSTTSQVYWAMARLLDRERANRIYALTSYNETIDEVFDSLRLVNIWNPELKSGPANPELTAQLKLLREERQTRPVTRRQNSAAFLLLGGGSWFAANNTDGSSLSKFTNALDSLTSRLFDGNETRLGLDPFDPIDGVGNRVFIAPVPQPSWTTSRGTDGGILRGEMEAMNQFLASVEHERRYNIPWSFLSMSSDHPDTVADRNASGLHVIDAVAEAKANVLLNLRCNARLNAMDGYPSNYNCCSDYGRSSIVSAVLFYSLAIFAILCVAVELFNIRAQPDRPRSALFNLGVGIFAAALLACYLADRTQFFAKGNKHFQLFEFVLLTVVALAAGALTWGKPSVARALLSGPMQPTYAGEDQPLSRDQTDEWKGWMQAIVLIYRWTGASESLGCYVCFRLLVAGYLFQTGLGHTIYFLTTKDFSAKRFVTVIARLNLLPWVLQYLVQTEYLLYYFAPLVSFWFIMIYVALAILPRYNDSLAGFLAKMVLSALVFALPIFAGVVTNWLYNVFEDVAHVSWNVREWETHVALDASAVYVGMIVGYVMHSGYFETHLNRFEIPAALGAFAIPLYIFFSLRYDTPDFYNQWHPLLSFMPIVGYVALRNMNRFTRTSVSRGFAWMGRYTLEIYMLQHHVLLAADGKGVLLLGLFNGDKSLIFDRWRDLVVLLPVLLWLSSQVHESTKTIVGFITHQDEDYVYEQLEMEKSGADSRYGRLAWIKSRALGVLRKVLTRTYWRNSLGVRLAGIVIFMGVLNWFS</sequence>
<dbReference type="InterPro" id="IPR012419">
    <property type="entry name" value="Cas1_AcylTrans_dom"/>
</dbReference>
<proteinExistence type="inferred from homology"/>
<keyword evidence="6 8" id="KW-0472">Membrane</keyword>
<feature type="transmembrane region" description="Helical" evidence="8">
    <location>
        <begin position="694"/>
        <end position="711"/>
    </location>
</feature>
<protein>
    <recommendedName>
        <fullName evidence="9">Cas1p 10 TM acyl transferase domain-containing protein</fullName>
    </recommendedName>
</protein>
<dbReference type="GO" id="GO:0016020">
    <property type="term" value="C:membrane"/>
    <property type="evidence" value="ECO:0007669"/>
    <property type="project" value="UniProtKB-SubCell"/>
</dbReference>
<feature type="transmembrane region" description="Helical" evidence="8">
    <location>
        <begin position="65"/>
        <end position="83"/>
    </location>
</feature>
<evidence type="ECO:0000256" key="1">
    <source>
        <dbReference type="ARBA" id="ARBA00004141"/>
    </source>
</evidence>
<dbReference type="GO" id="GO:0016740">
    <property type="term" value="F:transferase activity"/>
    <property type="evidence" value="ECO:0007669"/>
    <property type="project" value="UniProtKB-KW"/>
</dbReference>
<dbReference type="GO" id="GO:0005975">
    <property type="term" value="P:carbohydrate metabolic process"/>
    <property type="evidence" value="ECO:0007669"/>
    <property type="project" value="UniProtKB-ARBA"/>
</dbReference>
<feature type="domain" description="Cas1p 10 TM acyl transferase" evidence="9">
    <location>
        <begin position="429"/>
        <end position="835"/>
    </location>
</feature>
<dbReference type="AlphaFoldDB" id="A0A084Q8Q4"/>
<evidence type="ECO:0000256" key="8">
    <source>
        <dbReference type="SAM" id="Phobius"/>
    </source>
</evidence>
<dbReference type="EMBL" id="KL660934">
    <property type="protein sequence ID" value="KFA60339.1"/>
    <property type="molecule type" value="Genomic_DNA"/>
</dbReference>
<evidence type="ECO:0000259" key="9">
    <source>
        <dbReference type="Pfam" id="PF07779"/>
    </source>
</evidence>
<feature type="transmembrane region" description="Helical" evidence="8">
    <location>
        <begin position="665"/>
        <end position="682"/>
    </location>
</feature>
<evidence type="ECO:0000256" key="3">
    <source>
        <dbReference type="ARBA" id="ARBA00022679"/>
    </source>
</evidence>